<name>A0A4U8YZX0_METTU</name>
<evidence type="ECO:0000313" key="2">
    <source>
        <dbReference type="Proteomes" id="UP000294360"/>
    </source>
</evidence>
<proteinExistence type="predicted"/>
<protein>
    <submittedName>
        <fullName evidence="1">Uncharacterized protein</fullName>
    </submittedName>
</protein>
<dbReference type="EMBL" id="LR536450">
    <property type="protein sequence ID" value="VFU06942.1"/>
    <property type="molecule type" value="Genomic_DNA"/>
</dbReference>
<dbReference type="Proteomes" id="UP000294360">
    <property type="component" value="Chromosome"/>
</dbReference>
<reference evidence="1 2" key="1">
    <citation type="submission" date="2019-03" db="EMBL/GenBank/DDBJ databases">
        <authorList>
            <person name="Kox A.R. M."/>
        </authorList>
    </citation>
    <scope>NUCLEOTIDE SEQUENCE [LARGE SCALE GENOMIC DNA]</scope>
    <source>
        <strain evidence="1">MTUNDRAET4 annotated genome</strain>
    </source>
</reference>
<dbReference type="KEGG" id="mtun:MTUNDRAET4_0049"/>
<sequence length="25" mass="2728">MLGELLQDRIALVLRIGYIGPASQT</sequence>
<organism evidence="1 2">
    <name type="scientific">Methylocella tundrae</name>
    <dbReference type="NCBI Taxonomy" id="227605"/>
    <lineage>
        <taxon>Bacteria</taxon>
        <taxon>Pseudomonadati</taxon>
        <taxon>Pseudomonadota</taxon>
        <taxon>Alphaproteobacteria</taxon>
        <taxon>Hyphomicrobiales</taxon>
        <taxon>Beijerinckiaceae</taxon>
        <taxon>Methylocella</taxon>
    </lineage>
</organism>
<evidence type="ECO:0000313" key="1">
    <source>
        <dbReference type="EMBL" id="VFU06942.1"/>
    </source>
</evidence>
<accession>A0A4U8YZX0</accession>
<dbReference type="AlphaFoldDB" id="A0A4U8YZX0"/>
<gene>
    <name evidence="1" type="ORF">MTUNDRAET4_0049</name>
</gene>